<evidence type="ECO:0000256" key="11">
    <source>
        <dbReference type="SAM" id="MobiDB-lite"/>
    </source>
</evidence>
<dbReference type="AlphaFoldDB" id="A0A2I3RNE1"/>
<evidence type="ECO:0000256" key="10">
    <source>
        <dbReference type="PROSITE-ProRule" id="PRU00176"/>
    </source>
</evidence>
<feature type="compositionally biased region" description="Low complexity" evidence="11">
    <location>
        <begin position="255"/>
        <end position="271"/>
    </location>
</feature>
<reference evidence="13" key="3">
    <citation type="submission" date="2025-09" db="UniProtKB">
        <authorList>
            <consortium name="Ensembl"/>
        </authorList>
    </citation>
    <scope>IDENTIFICATION</scope>
</reference>
<dbReference type="GO" id="GO:0010467">
    <property type="term" value="P:gene expression"/>
    <property type="evidence" value="ECO:0007669"/>
    <property type="project" value="UniProtKB-ARBA"/>
</dbReference>
<keyword evidence="4" id="KW-0597">Phosphoprotein</keyword>
<dbReference type="CDD" id="cd12608">
    <property type="entry name" value="RRM1_CoAA"/>
    <property type="match status" value="1"/>
</dbReference>
<evidence type="ECO:0000256" key="3">
    <source>
        <dbReference type="ARBA" id="ARBA00022490"/>
    </source>
</evidence>
<dbReference type="SMART" id="SM00360">
    <property type="entry name" value="RRM"/>
    <property type="match status" value="2"/>
</dbReference>
<feature type="domain" description="RRM" evidence="12">
    <location>
        <begin position="1"/>
        <end position="73"/>
    </location>
</feature>
<proteinExistence type="predicted"/>
<evidence type="ECO:0000259" key="12">
    <source>
        <dbReference type="PROSITE" id="PS50102"/>
    </source>
</evidence>
<keyword evidence="6 10" id="KW-0694">RNA-binding</keyword>
<evidence type="ECO:0000256" key="7">
    <source>
        <dbReference type="ARBA" id="ARBA00023242"/>
    </source>
</evidence>
<dbReference type="InterPro" id="IPR035979">
    <property type="entry name" value="RBD_domain_sf"/>
</dbReference>
<dbReference type="InterPro" id="IPR034506">
    <property type="entry name" value="RBM14_RRM1"/>
</dbReference>
<dbReference type="SUPFAM" id="SSF54928">
    <property type="entry name" value="RNA-binding domain, RBD"/>
    <property type="match status" value="2"/>
</dbReference>
<feature type="domain" description="RRM" evidence="12">
    <location>
        <begin position="79"/>
        <end position="149"/>
    </location>
</feature>
<dbReference type="Bgee" id="ENSPTRG00000003934">
    <property type="expression patterns" value="Expressed in thymus and 21 other cell types or tissues"/>
</dbReference>
<evidence type="ECO:0000256" key="4">
    <source>
        <dbReference type="ARBA" id="ARBA00022553"/>
    </source>
</evidence>
<dbReference type="InterPro" id="IPR034507">
    <property type="entry name" value="RBM14_RRM2"/>
</dbReference>
<evidence type="ECO:0000256" key="6">
    <source>
        <dbReference type="ARBA" id="ARBA00022884"/>
    </source>
</evidence>
<keyword evidence="5" id="KW-0677">Repeat</keyword>
<evidence type="ECO:0000256" key="5">
    <source>
        <dbReference type="ARBA" id="ARBA00022737"/>
    </source>
</evidence>
<gene>
    <name evidence="13" type="primary">RBM14</name>
    <name evidence="13" type="synonym">RBM4</name>
</gene>
<dbReference type="PANTHER" id="PTHR23147">
    <property type="entry name" value="SERINE/ARGININE RICH SPLICING FACTOR"/>
    <property type="match status" value="1"/>
</dbReference>
<evidence type="ECO:0000313" key="14">
    <source>
        <dbReference type="Proteomes" id="UP000002277"/>
    </source>
</evidence>
<organism evidence="13 14">
    <name type="scientific">Pan troglodytes</name>
    <name type="common">Chimpanzee</name>
    <dbReference type="NCBI Taxonomy" id="9598"/>
    <lineage>
        <taxon>Eukaryota</taxon>
        <taxon>Metazoa</taxon>
        <taxon>Chordata</taxon>
        <taxon>Craniata</taxon>
        <taxon>Vertebrata</taxon>
        <taxon>Euteleostomi</taxon>
        <taxon>Mammalia</taxon>
        <taxon>Eutheria</taxon>
        <taxon>Euarchontoglires</taxon>
        <taxon>Primates</taxon>
        <taxon>Haplorrhini</taxon>
        <taxon>Catarrhini</taxon>
        <taxon>Hominidae</taxon>
        <taxon>Pan</taxon>
    </lineage>
</organism>
<reference evidence="13" key="2">
    <citation type="submission" date="2025-08" db="UniProtKB">
        <authorList>
            <consortium name="Ensembl"/>
        </authorList>
    </citation>
    <scope>IDENTIFICATION</scope>
</reference>
<keyword evidence="14" id="KW-1185">Reference proteome</keyword>
<dbReference type="GO" id="GO:0003723">
    <property type="term" value="F:RNA binding"/>
    <property type="evidence" value="ECO:0007669"/>
    <property type="project" value="UniProtKB-UniRule"/>
</dbReference>
<dbReference type="CDD" id="cd12609">
    <property type="entry name" value="RRM2_CoAA"/>
    <property type="match status" value="1"/>
</dbReference>
<dbReference type="GeneTree" id="ENSGT00940000157436"/>
<keyword evidence="3" id="KW-0963">Cytoplasm</keyword>
<dbReference type="Ensembl" id="ENSPTRT00000107543.1">
    <property type="protein sequence ID" value="ENSPTRP00000066160.1"/>
    <property type="gene ID" value="ENSPTRG00000003934.6"/>
</dbReference>
<dbReference type="InterPro" id="IPR000504">
    <property type="entry name" value="RRM_dom"/>
</dbReference>
<accession>A0A2I3RNE1</accession>
<evidence type="ECO:0000313" key="13">
    <source>
        <dbReference type="Ensembl" id="ENSPTRP00000066160.1"/>
    </source>
</evidence>
<feature type="region of interest" description="Disordered" evidence="11">
    <location>
        <begin position="148"/>
        <end position="200"/>
    </location>
</feature>
<evidence type="ECO:0000256" key="8">
    <source>
        <dbReference type="ARBA" id="ARBA00067851"/>
    </source>
</evidence>
<evidence type="ECO:0000256" key="9">
    <source>
        <dbReference type="ARBA" id="ARBA00075694"/>
    </source>
</evidence>
<comment type="subcellular location">
    <subcellularLocation>
        <location evidence="2">Cytoplasm</location>
    </subcellularLocation>
    <subcellularLocation>
        <location evidence="1">Nucleus</location>
    </subcellularLocation>
</comment>
<name>A0A2I3RNE1_PANTR</name>
<sequence>MKIFVGNVDGADTTPEELAALFAPYGTVMSCAVMKQFAFVHMRENAGALRAIEALHGHELRPGRALVVEMSRPRPLNTWKIFVGNVSAACTSQELRSLFERRGRVIECDVVKDYAFVHMEKEADAKAAIAQLNGKEVKGKRINVELSTKGQKKGPGLAFGNSTGGFDGQARQPTPPFFGRDRSPLRRSPPRASYVAPLTAQPATYRAQPSVSLGAAYRAQPSASLGVGYRTQPMTAQAASYRAQPSVSLGAPYRGQLASPSSQSAAASSLGPYGGAQPSASALSSYGGQAAAASSLNSYGAQGSSLASYGNQPSSYGAQAASSYGVRAAAASYNTQGAASSLGSYGAQAASYGAQSAASSLAYGAQAASYNAQPSASYNAQSAPYAAQQAASYSSQPAAYVAQPATAAAYASQPAAYAAQATTPMAGSYGAQPVVQTQLNSYGAQASMGLSGSYGAQSAAAATGSYGAAAAYGAQPSATLAAPYRTQSSASLAASYAAQQHPQAAASYRGQPGNAYDGAGQPSAAYLSMSQGAVANANSTPPPYERTRLSPPRASYDDPYKKAVAMSKRYGSDRRLAELSDYRRLSESQLSFRRSPTKSSLDYRRLPDAHSDYARYSGSYNDYLRAAQMHSGYQRRM</sequence>
<dbReference type="FunFam" id="3.30.70.330:FF:000046">
    <property type="entry name" value="RNA-binding protein 14 isoform X1"/>
    <property type="match status" value="2"/>
</dbReference>
<evidence type="ECO:0000256" key="2">
    <source>
        <dbReference type="ARBA" id="ARBA00004496"/>
    </source>
</evidence>
<dbReference type="Gene3D" id="3.30.70.330">
    <property type="match status" value="2"/>
</dbReference>
<dbReference type="PROSITE" id="PS51257">
    <property type="entry name" value="PROKAR_LIPOPROTEIN"/>
    <property type="match status" value="1"/>
</dbReference>
<keyword evidence="7" id="KW-0539">Nucleus</keyword>
<dbReference type="EMBL" id="AACZ04016225">
    <property type="status" value="NOT_ANNOTATED_CDS"/>
    <property type="molecule type" value="Genomic_DNA"/>
</dbReference>
<dbReference type="InterPro" id="IPR050907">
    <property type="entry name" value="SRSF"/>
</dbReference>
<reference evidence="13 14" key="1">
    <citation type="journal article" date="2005" name="Nature">
        <title>Initial sequence of the chimpanzee genome and comparison with the human genome.</title>
        <authorList>
            <consortium name="Chimpanzee sequencing and analysis consortium"/>
        </authorList>
    </citation>
    <scope>NUCLEOTIDE SEQUENCE [LARGE SCALE GENOMIC DNA]</scope>
</reference>
<dbReference type="GO" id="GO:0098534">
    <property type="term" value="P:centriole assembly"/>
    <property type="evidence" value="ECO:0007669"/>
    <property type="project" value="UniProtKB-ARBA"/>
</dbReference>
<feature type="region of interest" description="Disordered" evidence="11">
    <location>
        <begin position="534"/>
        <end position="558"/>
    </location>
</feature>
<dbReference type="Pfam" id="PF00076">
    <property type="entry name" value="RRM_1"/>
    <property type="match status" value="2"/>
</dbReference>
<feature type="region of interest" description="Disordered" evidence="11">
    <location>
        <begin position="252"/>
        <end position="271"/>
    </location>
</feature>
<dbReference type="GO" id="GO:0005737">
    <property type="term" value="C:cytoplasm"/>
    <property type="evidence" value="ECO:0007669"/>
    <property type="project" value="UniProtKB-SubCell"/>
</dbReference>
<dbReference type="InterPro" id="IPR012677">
    <property type="entry name" value="Nucleotide-bd_a/b_plait_sf"/>
</dbReference>
<dbReference type="GO" id="GO:0005634">
    <property type="term" value="C:nucleus"/>
    <property type="evidence" value="ECO:0007669"/>
    <property type="project" value="UniProtKB-SubCell"/>
</dbReference>
<dbReference type="PROSITE" id="PS50102">
    <property type="entry name" value="RRM"/>
    <property type="match status" value="2"/>
</dbReference>
<dbReference type="Proteomes" id="UP000002277">
    <property type="component" value="Chromosome 11"/>
</dbReference>
<evidence type="ECO:0000256" key="1">
    <source>
        <dbReference type="ARBA" id="ARBA00004123"/>
    </source>
</evidence>
<protein>
    <recommendedName>
        <fullName evidence="8">RNA-binding protein 14</fullName>
    </recommendedName>
    <alternativeName>
        <fullName evidence="9">RNA-binding motif protein 14</fullName>
    </alternativeName>
</protein>